<sequence length="122" mass="13234">MPDVLHHLSGTPVLVCAADGPALRGEREAADVIGEMFSQGATWAAVPVARLTDDFFRLRTRVAGGIVQKFVNYRLGFAVVGDISRHLEAGSALRDFVGESNRGTQVWFVPDLEALRSRLAGR</sequence>
<reference evidence="3" key="1">
    <citation type="journal article" date="2019" name="Int. J. Syst. Evol. Microbiol.">
        <title>The Global Catalogue of Microorganisms (GCM) 10K type strain sequencing project: providing services to taxonomists for standard genome sequencing and annotation.</title>
        <authorList>
            <consortium name="The Broad Institute Genomics Platform"/>
            <consortium name="The Broad Institute Genome Sequencing Center for Infectious Disease"/>
            <person name="Wu L."/>
            <person name="Ma J."/>
        </authorList>
    </citation>
    <scope>NUCLEOTIDE SEQUENCE [LARGE SCALE GENOMIC DNA]</scope>
    <source>
        <strain evidence="3">JCM 9373</strain>
    </source>
</reference>
<organism evidence="2 3">
    <name type="scientific">Planomonospora alba</name>
    <dbReference type="NCBI Taxonomy" id="161354"/>
    <lineage>
        <taxon>Bacteria</taxon>
        <taxon>Bacillati</taxon>
        <taxon>Actinomycetota</taxon>
        <taxon>Actinomycetes</taxon>
        <taxon>Streptosporangiales</taxon>
        <taxon>Streptosporangiaceae</taxon>
        <taxon>Planomonospora</taxon>
    </lineage>
</organism>
<evidence type="ECO:0000259" key="1">
    <source>
        <dbReference type="Pfam" id="PF13788"/>
    </source>
</evidence>
<protein>
    <submittedName>
        <fullName evidence="2">DUF4180 domain-containing protein</fullName>
    </submittedName>
</protein>
<dbReference type="InterPro" id="IPR025438">
    <property type="entry name" value="DUF4180"/>
</dbReference>
<dbReference type="EMBL" id="BAAAUT010000027">
    <property type="protein sequence ID" value="GAA3141745.1"/>
    <property type="molecule type" value="Genomic_DNA"/>
</dbReference>
<name>A0ABP6NAQ0_9ACTN</name>
<feature type="domain" description="DUF4180" evidence="1">
    <location>
        <begin position="10"/>
        <end position="119"/>
    </location>
</feature>
<dbReference type="Proteomes" id="UP001500320">
    <property type="component" value="Unassembled WGS sequence"/>
</dbReference>
<evidence type="ECO:0000313" key="2">
    <source>
        <dbReference type="EMBL" id="GAA3141745.1"/>
    </source>
</evidence>
<evidence type="ECO:0000313" key="3">
    <source>
        <dbReference type="Proteomes" id="UP001500320"/>
    </source>
</evidence>
<dbReference type="Pfam" id="PF13788">
    <property type="entry name" value="DUF4180"/>
    <property type="match status" value="1"/>
</dbReference>
<proteinExistence type="predicted"/>
<accession>A0ABP6NAQ0</accession>
<comment type="caution">
    <text evidence="2">The sequence shown here is derived from an EMBL/GenBank/DDBJ whole genome shotgun (WGS) entry which is preliminary data.</text>
</comment>
<dbReference type="RefSeq" id="WP_344860882.1">
    <property type="nucleotide sequence ID" value="NZ_BAAAUT010000027.1"/>
</dbReference>
<gene>
    <name evidence="2" type="ORF">GCM10010466_35890</name>
</gene>
<keyword evidence="3" id="KW-1185">Reference proteome</keyword>